<dbReference type="GO" id="GO:0003735">
    <property type="term" value="F:structural constituent of ribosome"/>
    <property type="evidence" value="ECO:0007669"/>
    <property type="project" value="InterPro"/>
</dbReference>
<dbReference type="GO" id="GO:0005762">
    <property type="term" value="C:mitochondrial large ribosomal subunit"/>
    <property type="evidence" value="ECO:0007669"/>
    <property type="project" value="InterPro"/>
</dbReference>
<dbReference type="EMBL" id="VNKQ01000015">
    <property type="protein sequence ID" value="KAG0646469.1"/>
    <property type="molecule type" value="Genomic_DNA"/>
</dbReference>
<dbReference type="AlphaFoldDB" id="A0A9P7AU60"/>
<accession>A0A9P7AU60</accession>
<dbReference type="SUPFAM" id="SSF69065">
    <property type="entry name" value="RNase III domain-like"/>
    <property type="match status" value="1"/>
</dbReference>
<organism evidence="2 3">
    <name type="scientific">Hyphodiscus hymeniophilus</name>
    <dbReference type="NCBI Taxonomy" id="353542"/>
    <lineage>
        <taxon>Eukaryota</taxon>
        <taxon>Fungi</taxon>
        <taxon>Dikarya</taxon>
        <taxon>Ascomycota</taxon>
        <taxon>Pezizomycotina</taxon>
        <taxon>Leotiomycetes</taxon>
        <taxon>Helotiales</taxon>
        <taxon>Hyphodiscaceae</taxon>
        <taxon>Hyphodiscus</taxon>
    </lineage>
</organism>
<dbReference type="InterPro" id="IPR000999">
    <property type="entry name" value="RNase_III_dom"/>
</dbReference>
<feature type="domain" description="RNase III" evidence="1">
    <location>
        <begin position="105"/>
        <end position="271"/>
    </location>
</feature>
<dbReference type="InterPro" id="IPR040030">
    <property type="entry name" value="Ribosomal_mL57"/>
</dbReference>
<dbReference type="GO" id="GO:0032543">
    <property type="term" value="P:mitochondrial translation"/>
    <property type="evidence" value="ECO:0007669"/>
    <property type="project" value="InterPro"/>
</dbReference>
<name>A0A9P7AU60_9HELO</name>
<protein>
    <recommendedName>
        <fullName evidence="1">RNase III domain-containing protein</fullName>
    </recommendedName>
</protein>
<evidence type="ECO:0000259" key="1">
    <source>
        <dbReference type="Pfam" id="PF14622"/>
    </source>
</evidence>
<evidence type="ECO:0000313" key="2">
    <source>
        <dbReference type="EMBL" id="KAG0646469.1"/>
    </source>
</evidence>
<evidence type="ECO:0000313" key="3">
    <source>
        <dbReference type="Proteomes" id="UP000785200"/>
    </source>
</evidence>
<sequence>MASKPASQSFRTIAARKRPTCQFASSSSRLPVQHFSVTSSRSEAQYENEQAARPRWSYTPQKMTAPYPTQIKDPNKAWQCNNDPAKLDRFYNTFLGRGGDSVLTEEVKWLAITHKSFDQGRRGFNDRLAFFGELRLWFTMKRILSNTGRRILNLQTTLSLLHSPVATQTQSLPDPQDESQPFTHPALDGLANLSDVQITEILTKKRLARLATQMGMPEIMRWKPKDPQNLEGSGIEAVLTTTMYAVVGAIALQKGGDVAAQVTRERILKPLGIS</sequence>
<dbReference type="FunFam" id="1.10.1520.10:FF:000018">
    <property type="entry name" value="RNase III domain protein"/>
    <property type="match status" value="1"/>
</dbReference>
<dbReference type="OrthoDB" id="2281895at2759"/>
<reference evidence="2" key="1">
    <citation type="submission" date="2019-07" db="EMBL/GenBank/DDBJ databases">
        <title>Hyphodiscus hymeniophilus genome sequencing and assembly.</title>
        <authorList>
            <person name="Kramer G."/>
            <person name="Nodwell J."/>
        </authorList>
    </citation>
    <scope>NUCLEOTIDE SEQUENCE</scope>
    <source>
        <strain evidence="2">ATCC 34498</strain>
    </source>
</reference>
<dbReference type="Proteomes" id="UP000785200">
    <property type="component" value="Unassembled WGS sequence"/>
</dbReference>
<gene>
    <name evidence="2" type="ORF">D0Z07_7510</name>
</gene>
<dbReference type="Gene3D" id="1.10.1520.10">
    <property type="entry name" value="Ribonuclease III domain"/>
    <property type="match status" value="1"/>
</dbReference>
<dbReference type="PANTHER" id="PTHR28160:SF1">
    <property type="entry name" value="LARGE RIBOSOMAL SUBUNIT PROTEIN ML57"/>
    <property type="match status" value="1"/>
</dbReference>
<dbReference type="InterPro" id="IPR036389">
    <property type="entry name" value="RNase_III_sf"/>
</dbReference>
<keyword evidence="3" id="KW-1185">Reference proteome</keyword>
<dbReference type="GO" id="GO:0004525">
    <property type="term" value="F:ribonuclease III activity"/>
    <property type="evidence" value="ECO:0007669"/>
    <property type="project" value="InterPro"/>
</dbReference>
<dbReference type="PANTHER" id="PTHR28160">
    <property type="entry name" value="54S RIBOSOMAL PROTEIN L15, MITOCHONDRIAL"/>
    <property type="match status" value="1"/>
</dbReference>
<dbReference type="Pfam" id="PF14622">
    <property type="entry name" value="Ribonucleas_3_3"/>
    <property type="match status" value="1"/>
</dbReference>
<comment type="caution">
    <text evidence="2">The sequence shown here is derived from an EMBL/GenBank/DDBJ whole genome shotgun (WGS) entry which is preliminary data.</text>
</comment>
<proteinExistence type="predicted"/>
<dbReference type="GO" id="GO:0006396">
    <property type="term" value="P:RNA processing"/>
    <property type="evidence" value="ECO:0007669"/>
    <property type="project" value="InterPro"/>
</dbReference>